<dbReference type="InterPro" id="IPR016154">
    <property type="entry name" value="Heat_shock_Hsp33_C"/>
</dbReference>
<keyword evidence="2 6" id="KW-0862">Zinc</keyword>
<gene>
    <name evidence="6 7" type="primary">hslO</name>
    <name evidence="7" type="ORF">IAC53_00410</name>
</gene>
<comment type="subcellular location">
    <subcellularLocation>
        <location evidence="6">Cytoplasm</location>
    </subcellularLocation>
</comment>
<dbReference type="CDD" id="cd00498">
    <property type="entry name" value="Hsp33"/>
    <property type="match status" value="1"/>
</dbReference>
<keyword evidence="3 6" id="KW-1015">Disulfide bond</keyword>
<dbReference type="HAMAP" id="MF_00117">
    <property type="entry name" value="HslO"/>
    <property type="match status" value="1"/>
</dbReference>
<keyword evidence="5 6" id="KW-0676">Redox-active center</keyword>
<proteinExistence type="inferred from homology"/>
<dbReference type="EMBL" id="DVMW01000002">
    <property type="protein sequence ID" value="HIU35065.1"/>
    <property type="molecule type" value="Genomic_DNA"/>
</dbReference>
<dbReference type="Proteomes" id="UP000824071">
    <property type="component" value="Unassembled WGS sequence"/>
</dbReference>
<evidence type="ECO:0000313" key="7">
    <source>
        <dbReference type="EMBL" id="HIU35065.1"/>
    </source>
</evidence>
<evidence type="ECO:0000256" key="6">
    <source>
        <dbReference type="HAMAP-Rule" id="MF_00117"/>
    </source>
</evidence>
<evidence type="ECO:0000256" key="3">
    <source>
        <dbReference type="ARBA" id="ARBA00023157"/>
    </source>
</evidence>
<dbReference type="InterPro" id="IPR000397">
    <property type="entry name" value="Heat_shock_Hsp33"/>
</dbReference>
<comment type="caution">
    <text evidence="7">The sequence shown here is derived from an EMBL/GenBank/DDBJ whole genome shotgun (WGS) entry which is preliminary data.</text>
</comment>
<name>A0A9D1LD32_9FIRM</name>
<comment type="similarity">
    <text evidence="6">Belongs to the HSP33 family.</text>
</comment>
<dbReference type="GO" id="GO:0005737">
    <property type="term" value="C:cytoplasm"/>
    <property type="evidence" value="ECO:0007669"/>
    <property type="project" value="UniProtKB-SubCell"/>
</dbReference>
<dbReference type="GO" id="GO:0042026">
    <property type="term" value="P:protein refolding"/>
    <property type="evidence" value="ECO:0007669"/>
    <property type="project" value="TreeGrafter"/>
</dbReference>
<reference evidence="7" key="2">
    <citation type="journal article" date="2021" name="PeerJ">
        <title>Extensive microbial diversity within the chicken gut microbiome revealed by metagenomics and culture.</title>
        <authorList>
            <person name="Gilroy R."/>
            <person name="Ravi A."/>
            <person name="Getino M."/>
            <person name="Pursley I."/>
            <person name="Horton D.L."/>
            <person name="Alikhan N.F."/>
            <person name="Baker D."/>
            <person name="Gharbi K."/>
            <person name="Hall N."/>
            <person name="Watson M."/>
            <person name="Adriaenssens E.M."/>
            <person name="Foster-Nyarko E."/>
            <person name="Jarju S."/>
            <person name="Secka A."/>
            <person name="Antonio M."/>
            <person name="Oren A."/>
            <person name="Chaudhuri R.R."/>
            <person name="La Ragione R."/>
            <person name="Hildebrand F."/>
            <person name="Pallen M.J."/>
        </authorList>
    </citation>
    <scope>NUCLEOTIDE SEQUENCE</scope>
    <source>
        <strain evidence="7">ChiGjej1B1-19959</strain>
    </source>
</reference>
<evidence type="ECO:0000256" key="4">
    <source>
        <dbReference type="ARBA" id="ARBA00023186"/>
    </source>
</evidence>
<feature type="disulfide bond" description="Redox-active" evidence="6">
    <location>
        <begin position="271"/>
        <end position="274"/>
    </location>
</feature>
<dbReference type="Gene3D" id="3.55.30.10">
    <property type="entry name" value="Hsp33 domain"/>
    <property type="match status" value="1"/>
</dbReference>
<dbReference type="NCBIfam" id="NF001033">
    <property type="entry name" value="PRK00114.1"/>
    <property type="match status" value="1"/>
</dbReference>
<keyword evidence="1 6" id="KW-0963">Cytoplasm</keyword>
<comment type="function">
    <text evidence="6">Redox regulated molecular chaperone. Protects both thermally unfolding and oxidatively damaged proteins from irreversible aggregation. Plays an important role in the bacterial defense system toward oxidative stress.</text>
</comment>
<sequence length="304" mass="32292">MNENLIRMMDRDGVLCVLAADTTDMVREMQRLHGTAKVVSAALGRLLTAASLMGSMLKGENDSVTLTVRGDGPASPLTAVADSRGNARGCAGRVDVRLPLNDRGKLDVAGAVGKTGTLTVVRDLGLREPYVGQVPLVSGEIAEDVTAYYAASEQTPTVCALGVLVDPETEGILNAGGFLIQLLPTADDSVIDRVERCVGKVRPVTTMLFEGMTPEAICRAALPEFTLETLDCASVGYRCTCSRERTKNALRATGLAALEEMAGDEETRATCNFCNKTYVFSKAEVQALAREARAAQAENGRETT</sequence>
<comment type="PTM">
    <text evidence="6">Under oxidizing conditions two disulfide bonds are formed involving the reactive cysteines. Under reducing conditions zinc is bound to the reactive cysteines and the protein is inactive.</text>
</comment>
<dbReference type="SUPFAM" id="SSF64397">
    <property type="entry name" value="Hsp33 domain"/>
    <property type="match status" value="1"/>
</dbReference>
<dbReference type="Pfam" id="PF01430">
    <property type="entry name" value="HSP33"/>
    <property type="match status" value="1"/>
</dbReference>
<dbReference type="AlphaFoldDB" id="A0A9D1LD32"/>
<evidence type="ECO:0000256" key="1">
    <source>
        <dbReference type="ARBA" id="ARBA00022490"/>
    </source>
</evidence>
<dbReference type="PANTHER" id="PTHR30111:SF1">
    <property type="entry name" value="33 KDA CHAPERONIN"/>
    <property type="match status" value="1"/>
</dbReference>
<keyword evidence="4 6" id="KW-0143">Chaperone</keyword>
<dbReference type="PANTHER" id="PTHR30111">
    <property type="entry name" value="33 KDA CHAPERONIN"/>
    <property type="match status" value="1"/>
</dbReference>
<feature type="disulfide bond" description="Redox-active" evidence="6">
    <location>
        <begin position="239"/>
        <end position="241"/>
    </location>
</feature>
<dbReference type="GO" id="GO:0051082">
    <property type="term" value="F:unfolded protein binding"/>
    <property type="evidence" value="ECO:0007669"/>
    <property type="project" value="UniProtKB-UniRule"/>
</dbReference>
<dbReference type="PIRSF" id="PIRSF005261">
    <property type="entry name" value="Heat_shock_Hsp33"/>
    <property type="match status" value="1"/>
</dbReference>
<dbReference type="Gene3D" id="3.90.1280.10">
    <property type="entry name" value="HSP33 redox switch-like"/>
    <property type="match status" value="1"/>
</dbReference>
<organism evidence="7 8">
    <name type="scientific">Candidatus Fimenecus excrementigallinarum</name>
    <dbReference type="NCBI Taxonomy" id="2840816"/>
    <lineage>
        <taxon>Bacteria</taxon>
        <taxon>Bacillati</taxon>
        <taxon>Bacillota</taxon>
        <taxon>Clostridia</taxon>
        <taxon>Candidatus Fimenecus</taxon>
    </lineage>
</organism>
<dbReference type="SUPFAM" id="SSF118352">
    <property type="entry name" value="HSP33 redox switch-like"/>
    <property type="match status" value="1"/>
</dbReference>
<evidence type="ECO:0000256" key="5">
    <source>
        <dbReference type="ARBA" id="ARBA00023284"/>
    </source>
</evidence>
<evidence type="ECO:0000256" key="2">
    <source>
        <dbReference type="ARBA" id="ARBA00022833"/>
    </source>
</evidence>
<protein>
    <recommendedName>
        <fullName evidence="6">33 kDa chaperonin</fullName>
    </recommendedName>
    <alternativeName>
        <fullName evidence="6">Heat shock protein 33 homolog</fullName>
        <shortName evidence="6">HSP33</shortName>
    </alternativeName>
</protein>
<dbReference type="InterPro" id="IPR016153">
    <property type="entry name" value="Heat_shock_Hsp33_N"/>
</dbReference>
<accession>A0A9D1LD32</accession>
<evidence type="ECO:0000313" key="8">
    <source>
        <dbReference type="Proteomes" id="UP000824071"/>
    </source>
</evidence>
<reference evidence="7" key="1">
    <citation type="submission" date="2020-10" db="EMBL/GenBank/DDBJ databases">
        <authorList>
            <person name="Gilroy R."/>
        </authorList>
    </citation>
    <scope>NUCLEOTIDE SEQUENCE</scope>
    <source>
        <strain evidence="7">ChiGjej1B1-19959</strain>
    </source>
</reference>
<dbReference type="GO" id="GO:0044183">
    <property type="term" value="F:protein folding chaperone"/>
    <property type="evidence" value="ECO:0007669"/>
    <property type="project" value="TreeGrafter"/>
</dbReference>